<feature type="region of interest" description="Disordered" evidence="1">
    <location>
        <begin position="385"/>
        <end position="412"/>
    </location>
</feature>
<reference evidence="2" key="2">
    <citation type="submission" date="2022-01" db="EMBL/GenBank/DDBJ databases">
        <authorList>
            <person name="Yamashiro T."/>
            <person name="Shiraishi A."/>
            <person name="Satake H."/>
            <person name="Nakayama K."/>
        </authorList>
    </citation>
    <scope>NUCLEOTIDE SEQUENCE</scope>
</reference>
<dbReference type="Proteomes" id="UP001151760">
    <property type="component" value="Unassembled WGS sequence"/>
</dbReference>
<feature type="compositionally biased region" description="Basic and acidic residues" evidence="1">
    <location>
        <begin position="385"/>
        <end position="402"/>
    </location>
</feature>
<evidence type="ECO:0000313" key="3">
    <source>
        <dbReference type="Proteomes" id="UP001151760"/>
    </source>
</evidence>
<accession>A0ABQ5BSC8</accession>
<feature type="region of interest" description="Disordered" evidence="1">
    <location>
        <begin position="195"/>
        <end position="222"/>
    </location>
</feature>
<comment type="caution">
    <text evidence="2">The sequence shown here is derived from an EMBL/GenBank/DDBJ whole genome shotgun (WGS) entry which is preliminary data.</text>
</comment>
<protein>
    <submittedName>
        <fullName evidence="2">Uncharacterized protein</fullName>
    </submittedName>
</protein>
<dbReference type="EMBL" id="BQNB010013582">
    <property type="protein sequence ID" value="GJT17735.1"/>
    <property type="molecule type" value="Genomic_DNA"/>
</dbReference>
<reference evidence="2" key="1">
    <citation type="journal article" date="2022" name="Int. J. Mol. Sci.">
        <title>Draft Genome of Tanacetum Coccineum: Genomic Comparison of Closely Related Tanacetum-Family Plants.</title>
        <authorList>
            <person name="Yamashiro T."/>
            <person name="Shiraishi A."/>
            <person name="Nakayama K."/>
            <person name="Satake H."/>
        </authorList>
    </citation>
    <scope>NUCLEOTIDE SEQUENCE</scope>
</reference>
<feature type="compositionally biased region" description="Basic and acidic residues" evidence="1">
    <location>
        <begin position="321"/>
        <end position="331"/>
    </location>
</feature>
<feature type="region of interest" description="Disordered" evidence="1">
    <location>
        <begin position="269"/>
        <end position="350"/>
    </location>
</feature>
<sequence length="535" mass="60704">MVSFIQELGYSGKCDMLSAIHTDQMRRPWRTFTAIINRCISRKSSGLDWLRPSRAQILWGMYKKKKIDFVALLWEDFMFQADNKDISSARKENMPYPRFTKVIINHFIFKDKTISMRNRKNIHTVCNDTLLGTLKFVSKTQDYQQYGALIPEEMTNQDIKDSKAYKNYLAFATGQATPRKARKFKKIASPSKKLSSVLEEEPAVKPKRAKKPSKKSTTVPTLGVVIGDTPGVSVSKKKAPAKVDRGKGMDLLSVVTLLEVAQLKKVLKKSKQDTHMLHASGSGDGFGFQPKRNSEDDDSNDDDSDDVTNDDDDDVDSDVDGDTKASDSEKTDSDEDENPNLKQNDDEEEWYEVEYVNTPENYEFIDDDEEYEELYKDTKLRLKDAEHEEERKGDAKMTDAGRGDGPMQSSSVSSDFANQFLNLDNALPVDNKVVSMMNVKSQISAMVDAQLSTRLGDSIQEAFRSYTAEFEKKTQADRKRYIDLVEKSVKDIIKDEVRSLPQILPKEVSEFATPVIQAPLLNHLIMSSWLNLLLN</sequence>
<name>A0ABQ5BSC8_9ASTR</name>
<gene>
    <name evidence="2" type="ORF">Tco_0876441</name>
</gene>
<feature type="compositionally biased region" description="Acidic residues" evidence="1">
    <location>
        <begin position="295"/>
        <end position="320"/>
    </location>
</feature>
<feature type="compositionally biased region" description="Basic residues" evidence="1">
    <location>
        <begin position="205"/>
        <end position="214"/>
    </location>
</feature>
<evidence type="ECO:0000313" key="2">
    <source>
        <dbReference type="EMBL" id="GJT17735.1"/>
    </source>
</evidence>
<evidence type="ECO:0000256" key="1">
    <source>
        <dbReference type="SAM" id="MobiDB-lite"/>
    </source>
</evidence>
<keyword evidence="3" id="KW-1185">Reference proteome</keyword>
<organism evidence="2 3">
    <name type="scientific">Tanacetum coccineum</name>
    <dbReference type="NCBI Taxonomy" id="301880"/>
    <lineage>
        <taxon>Eukaryota</taxon>
        <taxon>Viridiplantae</taxon>
        <taxon>Streptophyta</taxon>
        <taxon>Embryophyta</taxon>
        <taxon>Tracheophyta</taxon>
        <taxon>Spermatophyta</taxon>
        <taxon>Magnoliopsida</taxon>
        <taxon>eudicotyledons</taxon>
        <taxon>Gunneridae</taxon>
        <taxon>Pentapetalae</taxon>
        <taxon>asterids</taxon>
        <taxon>campanulids</taxon>
        <taxon>Asterales</taxon>
        <taxon>Asteraceae</taxon>
        <taxon>Asteroideae</taxon>
        <taxon>Anthemideae</taxon>
        <taxon>Anthemidinae</taxon>
        <taxon>Tanacetum</taxon>
    </lineage>
</organism>
<proteinExistence type="predicted"/>